<evidence type="ECO:0000256" key="6">
    <source>
        <dbReference type="PROSITE-ProRule" id="PRU00239"/>
    </source>
</evidence>
<dbReference type="OrthoDB" id="424753at2759"/>
<keyword evidence="4 6" id="KW-0788">Thiol protease</keyword>
<evidence type="ECO:0000259" key="7">
    <source>
        <dbReference type="PROSITE" id="PS50004"/>
    </source>
</evidence>
<dbReference type="InterPro" id="IPR001300">
    <property type="entry name" value="Peptidase_C2_calpain_cat"/>
</dbReference>
<evidence type="ECO:0000313" key="9">
    <source>
        <dbReference type="EMBL" id="VDI30157.1"/>
    </source>
</evidence>
<dbReference type="GO" id="GO:0005737">
    <property type="term" value="C:cytoplasm"/>
    <property type="evidence" value="ECO:0007669"/>
    <property type="project" value="TreeGrafter"/>
</dbReference>
<dbReference type="PROSITE" id="PS00139">
    <property type="entry name" value="THIOL_PROTEASE_CYS"/>
    <property type="match status" value="1"/>
</dbReference>
<feature type="active site" evidence="5 6">
    <location>
        <position position="84"/>
    </location>
</feature>
<dbReference type="FunFam" id="3.90.70.10:FF:000001">
    <property type="entry name" value="Calpain-1 catalytic subunit"/>
    <property type="match status" value="1"/>
</dbReference>
<dbReference type="SUPFAM" id="SSF49758">
    <property type="entry name" value="Calpain large subunit, middle domain (domain III)"/>
    <property type="match status" value="1"/>
</dbReference>
<dbReference type="Gene3D" id="3.90.70.10">
    <property type="entry name" value="Cysteine proteinases"/>
    <property type="match status" value="1"/>
</dbReference>
<dbReference type="Gene3D" id="2.60.40.150">
    <property type="entry name" value="C2 domain"/>
    <property type="match status" value="1"/>
</dbReference>
<comment type="similarity">
    <text evidence="1">Belongs to the peptidase C2 family.</text>
</comment>
<feature type="domain" description="Calpain catalytic" evidence="8">
    <location>
        <begin position="30"/>
        <end position="340"/>
    </location>
</feature>
<keyword evidence="10" id="KW-1185">Reference proteome</keyword>
<feature type="active site" evidence="5 6">
    <location>
        <position position="281"/>
    </location>
</feature>
<dbReference type="GO" id="GO:0004198">
    <property type="term" value="F:calcium-dependent cysteine-type endopeptidase activity"/>
    <property type="evidence" value="ECO:0007669"/>
    <property type="project" value="InterPro"/>
</dbReference>
<keyword evidence="3 6" id="KW-0378">Hydrolase</keyword>
<dbReference type="InterPro" id="IPR000008">
    <property type="entry name" value="C2_dom"/>
</dbReference>
<dbReference type="Pfam" id="PF01067">
    <property type="entry name" value="Calpain_III"/>
    <property type="match status" value="1"/>
</dbReference>
<dbReference type="SUPFAM" id="SSF49562">
    <property type="entry name" value="C2 domain (Calcium/lipid-binding domain, CaLB)"/>
    <property type="match status" value="1"/>
</dbReference>
<keyword evidence="2 6" id="KW-0645">Protease</keyword>
<dbReference type="CDD" id="cd00044">
    <property type="entry name" value="CysPc"/>
    <property type="match status" value="1"/>
</dbReference>
<dbReference type="PROSITE" id="PS50203">
    <property type="entry name" value="CALPAIN_CAT"/>
    <property type="match status" value="1"/>
</dbReference>
<dbReference type="PROSITE" id="PS50004">
    <property type="entry name" value="C2"/>
    <property type="match status" value="1"/>
</dbReference>
<dbReference type="InterPro" id="IPR036213">
    <property type="entry name" value="Calpain_III_sf"/>
</dbReference>
<organism evidence="9 10">
    <name type="scientific">Mytilus galloprovincialis</name>
    <name type="common">Mediterranean mussel</name>
    <dbReference type="NCBI Taxonomy" id="29158"/>
    <lineage>
        <taxon>Eukaryota</taxon>
        <taxon>Metazoa</taxon>
        <taxon>Spiralia</taxon>
        <taxon>Lophotrochozoa</taxon>
        <taxon>Mollusca</taxon>
        <taxon>Bivalvia</taxon>
        <taxon>Autobranchia</taxon>
        <taxon>Pteriomorphia</taxon>
        <taxon>Mytilida</taxon>
        <taxon>Mytiloidea</taxon>
        <taxon>Mytilidae</taxon>
        <taxon>Mytilinae</taxon>
        <taxon>Mytilus</taxon>
    </lineage>
</organism>
<sequence length="638" mass="72427">MVLGLFDSAVPYKDQHYNKLKKQCISKGELFVDPVFPPDSKSLFYSKVEKDIVWKRPGEISHDPKFFVEGASFDDFSQGSLGNCWFVAACACLTADRKLLTKVVPDIDKQEWSEDNKYSGIFHFRFWRCGTWTDVVIDDYLPTKGGRLIFVQSKARNEFWSALLEKAYAKLFGNYESLVAGRPRDALVDITGGVGELLSLDTYKTEAQKLELFDILHESVEQRSLMSASIAASANEMEAELDVGLVKGHAYSVTAVRDIKLGTGLFSVFNAERIHMVRCRNPWGGTEWKGAWSDGSAEWKKVSSGQKKDIGLTVEDNGEFWMSYEDFVKYFNHVDICHVMNTSFFSLSKTWSEAVGVGQWKKPDRCGGSASSPNFLKNPQYVFDIKGQEDDLWISLEQEDKSRLDKDKGGKNESVGAVLIKVDENREFRIHDMMKIVHQSTYTSARSLLSRIQIKKGRYCVIPSTFDEGSESHYALRLYSSGNTNFKELLYEEPQSPKCGFICKPKIAATQITVISARGLKAVDKLGSSDPFCIIKCDGYKEHTNVVKKNTSPDWGERFTFYHKKPDKDIIVEVWDHNIIRDTFLGVCTVSMSSEKRNKYKEDAAFDFPLYGKGKEANVQKDGKLKLKIWHTKEMELV</sequence>
<dbReference type="PANTHER" id="PTHR10183:SF379">
    <property type="entry name" value="CALPAIN-5"/>
    <property type="match status" value="1"/>
</dbReference>
<evidence type="ECO:0000256" key="3">
    <source>
        <dbReference type="ARBA" id="ARBA00022801"/>
    </source>
</evidence>
<dbReference type="PANTHER" id="PTHR10183">
    <property type="entry name" value="CALPAIN"/>
    <property type="match status" value="1"/>
</dbReference>
<evidence type="ECO:0000256" key="5">
    <source>
        <dbReference type="PIRSR" id="PIRSR622684-1"/>
    </source>
</evidence>
<dbReference type="AlphaFoldDB" id="A0A8B6E9A0"/>
<dbReference type="SUPFAM" id="SSF54001">
    <property type="entry name" value="Cysteine proteinases"/>
    <property type="match status" value="1"/>
</dbReference>
<evidence type="ECO:0000259" key="8">
    <source>
        <dbReference type="PROSITE" id="PS50203"/>
    </source>
</evidence>
<feature type="domain" description="C2" evidence="7">
    <location>
        <begin position="489"/>
        <end position="605"/>
    </location>
</feature>
<dbReference type="InterPro" id="IPR035892">
    <property type="entry name" value="C2_domain_sf"/>
</dbReference>
<dbReference type="InterPro" id="IPR022684">
    <property type="entry name" value="Calpain_cysteine_protease"/>
</dbReference>
<dbReference type="Pfam" id="PF00648">
    <property type="entry name" value="Peptidase_C2"/>
    <property type="match status" value="1"/>
</dbReference>
<dbReference type="EMBL" id="UYJE01004661">
    <property type="protein sequence ID" value="VDI30157.1"/>
    <property type="molecule type" value="Genomic_DNA"/>
</dbReference>
<comment type="caution">
    <text evidence="9">The sequence shown here is derived from an EMBL/GenBank/DDBJ whole genome shotgun (WGS) entry which is preliminary data.</text>
</comment>
<dbReference type="EC" id="3.4.22.-" evidence="9"/>
<dbReference type="Proteomes" id="UP000596742">
    <property type="component" value="Unassembled WGS sequence"/>
</dbReference>
<dbReference type="Gene3D" id="2.60.120.380">
    <property type="match status" value="1"/>
</dbReference>
<gene>
    <name evidence="9" type="ORF">MGAL_10B067185</name>
</gene>
<feature type="active site" evidence="5 6">
    <location>
        <position position="249"/>
    </location>
</feature>
<dbReference type="InterPro" id="IPR022682">
    <property type="entry name" value="Calpain_domain_III"/>
</dbReference>
<reference evidence="9" key="1">
    <citation type="submission" date="2018-11" db="EMBL/GenBank/DDBJ databases">
        <authorList>
            <person name="Alioto T."/>
            <person name="Alioto T."/>
        </authorList>
    </citation>
    <scope>NUCLEOTIDE SEQUENCE</scope>
</reference>
<dbReference type="InterPro" id="IPR038765">
    <property type="entry name" value="Papain-like_cys_pep_sf"/>
</dbReference>
<dbReference type="InterPro" id="IPR022683">
    <property type="entry name" value="Calpain_III"/>
</dbReference>
<dbReference type="Pfam" id="PF00168">
    <property type="entry name" value="C2"/>
    <property type="match status" value="1"/>
</dbReference>
<dbReference type="PRINTS" id="PR00704">
    <property type="entry name" value="CALPAIN"/>
</dbReference>
<protein>
    <submittedName>
        <fullName evidence="9">Calpain-5</fullName>
        <ecNumber evidence="9">3.4.22.-</ecNumber>
    </submittedName>
</protein>
<dbReference type="GO" id="GO:0006508">
    <property type="term" value="P:proteolysis"/>
    <property type="evidence" value="ECO:0007669"/>
    <property type="project" value="UniProtKB-KW"/>
</dbReference>
<dbReference type="SMART" id="SM00239">
    <property type="entry name" value="C2"/>
    <property type="match status" value="1"/>
</dbReference>
<dbReference type="SMART" id="SM00230">
    <property type="entry name" value="CysPc"/>
    <property type="match status" value="1"/>
</dbReference>
<evidence type="ECO:0000256" key="1">
    <source>
        <dbReference type="ARBA" id="ARBA00007623"/>
    </source>
</evidence>
<name>A0A8B6E9A0_MYTGA</name>
<dbReference type="SMART" id="SM00720">
    <property type="entry name" value="calpain_III"/>
    <property type="match status" value="1"/>
</dbReference>
<evidence type="ECO:0000256" key="4">
    <source>
        <dbReference type="ARBA" id="ARBA00022807"/>
    </source>
</evidence>
<accession>A0A8B6E9A0</accession>
<evidence type="ECO:0000256" key="2">
    <source>
        <dbReference type="ARBA" id="ARBA00022670"/>
    </source>
</evidence>
<proteinExistence type="inferred from homology"/>
<dbReference type="InterPro" id="IPR000169">
    <property type="entry name" value="Pept_cys_AS"/>
</dbReference>
<evidence type="ECO:0000313" key="10">
    <source>
        <dbReference type="Proteomes" id="UP000596742"/>
    </source>
</evidence>